<organism evidence="8 9">
    <name type="scientific">Elsinoe australis</name>
    <dbReference type="NCBI Taxonomy" id="40998"/>
    <lineage>
        <taxon>Eukaryota</taxon>
        <taxon>Fungi</taxon>
        <taxon>Dikarya</taxon>
        <taxon>Ascomycota</taxon>
        <taxon>Pezizomycotina</taxon>
        <taxon>Dothideomycetes</taxon>
        <taxon>Dothideomycetidae</taxon>
        <taxon>Myriangiales</taxon>
        <taxon>Elsinoaceae</taxon>
        <taxon>Elsinoe</taxon>
    </lineage>
</organism>
<comment type="caution">
    <text evidence="8">The sequence shown here is derived from an EMBL/GenBank/DDBJ whole genome shotgun (WGS) entry which is preliminary data.</text>
</comment>
<feature type="transmembrane region" description="Helical" evidence="6">
    <location>
        <begin position="547"/>
        <end position="567"/>
    </location>
</feature>
<dbReference type="SUPFAM" id="SSF103473">
    <property type="entry name" value="MFS general substrate transporter"/>
    <property type="match status" value="1"/>
</dbReference>
<feature type="transmembrane region" description="Helical" evidence="6">
    <location>
        <begin position="113"/>
        <end position="137"/>
    </location>
</feature>
<feature type="compositionally biased region" description="Basic and acidic residues" evidence="5">
    <location>
        <begin position="1"/>
        <end position="15"/>
    </location>
</feature>
<evidence type="ECO:0000259" key="7">
    <source>
        <dbReference type="PROSITE" id="PS50850"/>
    </source>
</evidence>
<feature type="region of interest" description="Disordered" evidence="5">
    <location>
        <begin position="310"/>
        <end position="334"/>
    </location>
</feature>
<keyword evidence="2 6" id="KW-0812">Transmembrane</keyword>
<dbReference type="GO" id="GO:0005886">
    <property type="term" value="C:plasma membrane"/>
    <property type="evidence" value="ECO:0007669"/>
    <property type="project" value="TreeGrafter"/>
</dbReference>
<dbReference type="PANTHER" id="PTHR23502:SF5">
    <property type="entry name" value="QUINIDINE RESISTANCE PROTEIN 3"/>
    <property type="match status" value="1"/>
</dbReference>
<feature type="transmembrane region" description="Helical" evidence="6">
    <location>
        <begin position="206"/>
        <end position="230"/>
    </location>
</feature>
<feature type="domain" description="Major facilitator superfamily (MFS) profile" evidence="7">
    <location>
        <begin position="115"/>
        <end position="571"/>
    </location>
</feature>
<gene>
    <name evidence="8" type="ORF">B9Z65_6656</name>
</gene>
<feature type="region of interest" description="Disordered" evidence="5">
    <location>
        <begin position="1"/>
        <end position="83"/>
    </location>
</feature>
<keyword evidence="9" id="KW-1185">Reference proteome</keyword>
<dbReference type="GO" id="GO:0010509">
    <property type="term" value="P:intracellular polyamine homeostasis"/>
    <property type="evidence" value="ECO:0007669"/>
    <property type="project" value="TreeGrafter"/>
</dbReference>
<dbReference type="EMBL" id="NHZQ01000016">
    <property type="protein sequence ID" value="PSK58641.1"/>
    <property type="molecule type" value="Genomic_DNA"/>
</dbReference>
<evidence type="ECO:0000256" key="1">
    <source>
        <dbReference type="ARBA" id="ARBA00004141"/>
    </source>
</evidence>
<feature type="transmembrane region" description="Helical" evidence="6">
    <location>
        <begin position="181"/>
        <end position="200"/>
    </location>
</feature>
<dbReference type="STRING" id="40998.A0A2P8ADV1"/>
<evidence type="ECO:0000256" key="5">
    <source>
        <dbReference type="SAM" id="MobiDB-lite"/>
    </source>
</evidence>
<feature type="transmembrane region" description="Helical" evidence="6">
    <location>
        <begin position="366"/>
        <end position="384"/>
    </location>
</feature>
<keyword evidence="4 6" id="KW-0472">Membrane</keyword>
<dbReference type="Proteomes" id="UP000243723">
    <property type="component" value="Unassembled WGS sequence"/>
</dbReference>
<dbReference type="InterPro" id="IPR020846">
    <property type="entry name" value="MFS_dom"/>
</dbReference>
<dbReference type="Gene3D" id="1.20.1250.20">
    <property type="entry name" value="MFS general substrate transporter like domains"/>
    <property type="match status" value="1"/>
</dbReference>
<dbReference type="Gene3D" id="1.20.1720.10">
    <property type="entry name" value="Multidrug resistance protein D"/>
    <property type="match status" value="1"/>
</dbReference>
<feature type="transmembrane region" description="Helical" evidence="6">
    <location>
        <begin position="481"/>
        <end position="506"/>
    </location>
</feature>
<sequence length="586" mass="64757">MPHHDDEKEGPRTLERQTSSLGTDPSPVLTHTSSFPAEEPENSDQDVEARAGSTSSAESHDRPAPPSRAASKASTIRRDPIKVPRNQRRGLLARFAIIPEVENPYDLTNKTKWTITVVVAFSAAAAPMGSTLVFPGLVDITKEFNTTPFIGNLSVAFYMLAMSIFPLWWSSFSETLGRRTIYITSFFLFIVFNVLSAVSVNMSMFIVMRLLSGGASASVQAVGAGTVADVWEVKERGKAMGYFYLGPLCGPLLAPILGGVLTQTLGWRAALWSQVIFGVILWVLILFCLPETLKNRKSLKAEAEAEALAQLSQSDPEKGEAPTRPTLTRSTTRQSAAVKAKKYTKIFKRCFIDPLKIILHLRKPPVAVTVFYASMTFASLYFLNVSIQQTFAVAPYNYNVLVVGLLYIPNSVGYFLASIFGGSWVDRIMKREARKAGRVDERGRLIFVPEDRMRENVWIAAIMYPLALIWFGWTADKGVNIAAPMIANFFFGVGSMLVFGCCTTMLTEFMPKTSSHGIAVNNFVRNIFSCIAGIVGEPALTGIGNGWLFTILGVWTLLSGVMVLWGMKHYAERWRASAERHEAEKR</sequence>
<dbReference type="InterPro" id="IPR011701">
    <property type="entry name" value="MFS"/>
</dbReference>
<evidence type="ECO:0000256" key="3">
    <source>
        <dbReference type="ARBA" id="ARBA00022989"/>
    </source>
</evidence>
<feature type="compositionally biased region" description="Polar residues" evidence="5">
    <location>
        <begin position="16"/>
        <end position="35"/>
    </location>
</feature>
<dbReference type="OrthoDB" id="3936150at2759"/>
<keyword evidence="3 6" id="KW-1133">Transmembrane helix</keyword>
<evidence type="ECO:0000313" key="8">
    <source>
        <dbReference type="EMBL" id="PSK58641.1"/>
    </source>
</evidence>
<dbReference type="Pfam" id="PF07690">
    <property type="entry name" value="MFS_1"/>
    <property type="match status" value="1"/>
</dbReference>
<accession>A0A2P8ADV1</accession>
<protein>
    <submittedName>
        <fullName evidence="8">Quinidine resistance protein 1</fullName>
    </submittedName>
</protein>
<feature type="transmembrane region" description="Helical" evidence="6">
    <location>
        <begin position="457"/>
        <end position="475"/>
    </location>
</feature>
<reference evidence="8 9" key="1">
    <citation type="submission" date="2017-05" db="EMBL/GenBank/DDBJ databases">
        <title>Draft genome sequence of Elsinoe australis.</title>
        <authorList>
            <person name="Cheng Q."/>
        </authorList>
    </citation>
    <scope>NUCLEOTIDE SEQUENCE [LARGE SCALE GENOMIC DNA]</scope>
    <source>
        <strain evidence="8 9">NL1</strain>
    </source>
</reference>
<dbReference type="CDD" id="cd17323">
    <property type="entry name" value="MFS_Tpo1_MDR_like"/>
    <property type="match status" value="1"/>
</dbReference>
<evidence type="ECO:0000256" key="2">
    <source>
        <dbReference type="ARBA" id="ARBA00022692"/>
    </source>
</evidence>
<feature type="transmembrane region" description="Helical" evidence="6">
    <location>
        <begin position="149"/>
        <end position="169"/>
    </location>
</feature>
<dbReference type="PROSITE" id="PS50850">
    <property type="entry name" value="MFS"/>
    <property type="match status" value="1"/>
</dbReference>
<evidence type="ECO:0000313" key="9">
    <source>
        <dbReference type="Proteomes" id="UP000243723"/>
    </source>
</evidence>
<dbReference type="PANTHER" id="PTHR23502">
    <property type="entry name" value="MAJOR FACILITATOR SUPERFAMILY"/>
    <property type="match status" value="1"/>
</dbReference>
<feature type="transmembrane region" description="Helical" evidence="6">
    <location>
        <begin position="242"/>
        <end position="263"/>
    </location>
</feature>
<dbReference type="GO" id="GO:0015203">
    <property type="term" value="F:polyamine transmembrane transporter activity"/>
    <property type="evidence" value="ECO:0007669"/>
    <property type="project" value="TreeGrafter"/>
</dbReference>
<dbReference type="InterPro" id="IPR036259">
    <property type="entry name" value="MFS_trans_sf"/>
</dbReference>
<dbReference type="AlphaFoldDB" id="A0A2P8ADV1"/>
<feature type="transmembrane region" description="Helical" evidence="6">
    <location>
        <begin position="269"/>
        <end position="289"/>
    </location>
</feature>
<evidence type="ECO:0000256" key="4">
    <source>
        <dbReference type="ARBA" id="ARBA00023136"/>
    </source>
</evidence>
<evidence type="ECO:0000256" key="6">
    <source>
        <dbReference type="SAM" id="Phobius"/>
    </source>
</evidence>
<feature type="transmembrane region" description="Helical" evidence="6">
    <location>
        <begin position="404"/>
        <end position="425"/>
    </location>
</feature>
<feature type="transmembrane region" description="Helical" evidence="6">
    <location>
        <begin position="518"/>
        <end position="535"/>
    </location>
</feature>
<feature type="compositionally biased region" description="Low complexity" evidence="5">
    <location>
        <begin position="322"/>
        <end position="333"/>
    </location>
</feature>
<comment type="subcellular location">
    <subcellularLocation>
        <location evidence="1">Membrane</location>
        <topology evidence="1">Multi-pass membrane protein</topology>
    </subcellularLocation>
</comment>
<proteinExistence type="predicted"/>
<name>A0A2P8ADV1_9PEZI</name>